<organism evidence="2 3">
    <name type="scientific">Vigna unguiculata</name>
    <name type="common">Cowpea</name>
    <dbReference type="NCBI Taxonomy" id="3917"/>
    <lineage>
        <taxon>Eukaryota</taxon>
        <taxon>Viridiplantae</taxon>
        <taxon>Streptophyta</taxon>
        <taxon>Embryophyta</taxon>
        <taxon>Tracheophyta</taxon>
        <taxon>Spermatophyta</taxon>
        <taxon>Magnoliopsida</taxon>
        <taxon>eudicotyledons</taxon>
        <taxon>Gunneridae</taxon>
        <taxon>Pentapetalae</taxon>
        <taxon>rosids</taxon>
        <taxon>fabids</taxon>
        <taxon>Fabales</taxon>
        <taxon>Fabaceae</taxon>
        <taxon>Papilionoideae</taxon>
        <taxon>50 kb inversion clade</taxon>
        <taxon>NPAAA clade</taxon>
        <taxon>indigoferoid/millettioid clade</taxon>
        <taxon>Phaseoleae</taxon>
        <taxon>Vigna</taxon>
    </lineage>
</organism>
<dbReference type="PANTHER" id="PTHR14523:SF1">
    <property type="entry name" value="HOMOLOGOUS RECOMBINATION OB-FOLD PROTEIN"/>
    <property type="match status" value="1"/>
</dbReference>
<feature type="domain" description="Homologous recombination OB-fold protein OB-fold" evidence="1">
    <location>
        <begin position="86"/>
        <end position="163"/>
    </location>
</feature>
<dbReference type="InterPro" id="IPR028045">
    <property type="entry name" value="HROB"/>
</dbReference>
<gene>
    <name evidence="2" type="ORF">DEO72_LG7g1495</name>
</gene>
<dbReference type="GO" id="GO:0000725">
    <property type="term" value="P:recombinational repair"/>
    <property type="evidence" value="ECO:0007669"/>
    <property type="project" value="InterPro"/>
</dbReference>
<dbReference type="Proteomes" id="UP000501690">
    <property type="component" value="Linkage Group LG7"/>
</dbReference>
<reference evidence="2 3" key="1">
    <citation type="submission" date="2019-04" db="EMBL/GenBank/DDBJ databases">
        <title>An improved genome assembly and genetic linkage map for asparagus bean, Vigna unguiculata ssp. sesquipedialis.</title>
        <authorList>
            <person name="Xia Q."/>
            <person name="Zhang R."/>
            <person name="Dong Y."/>
        </authorList>
    </citation>
    <scope>NUCLEOTIDE SEQUENCE [LARGE SCALE GENOMIC DNA]</scope>
    <source>
        <tissue evidence="2">Leaf</tissue>
    </source>
</reference>
<evidence type="ECO:0000313" key="3">
    <source>
        <dbReference type="Proteomes" id="UP000501690"/>
    </source>
</evidence>
<dbReference type="EMBL" id="CP039351">
    <property type="protein sequence ID" value="QCE00208.1"/>
    <property type="molecule type" value="Genomic_DNA"/>
</dbReference>
<proteinExistence type="predicted"/>
<keyword evidence="3" id="KW-1185">Reference proteome</keyword>
<sequence length="226" mass="25362">MRRCNGSTSLIPGPIGNYQAVIMNRVAGRQESTQQFMRHITAATFARDFESNAWKWATMLIKHHSLVEGGDTKNVTPMYTKKVFDKLPFVACVVKEYKGNGLGDLLLTIKARVHNKAVSHPECGPVIGIGVVILLKQVSVFNPKADKLYLNITLRNIVKVFKHDISDPTMEEVAASHLVDIEKEPPQQPVQEQMNHTEPVTVNHDVQPIVQQNMEMNVDSNMEHVD</sequence>
<name>A0A4D6MGS5_VIGUN</name>
<dbReference type="AlphaFoldDB" id="A0A4D6MGS5"/>
<dbReference type="Pfam" id="PF15072">
    <property type="entry name" value="HROB"/>
    <property type="match status" value="1"/>
</dbReference>
<dbReference type="PANTHER" id="PTHR14523">
    <property type="entry name" value="UNCHARACTERIZED PROTEIN C17ORF53 HOMOLOG"/>
    <property type="match status" value="1"/>
</dbReference>
<protein>
    <recommendedName>
        <fullName evidence="1">Homologous recombination OB-fold protein OB-fold domain-containing protein</fullName>
    </recommendedName>
</protein>
<accession>A0A4D6MGS5</accession>
<evidence type="ECO:0000313" key="2">
    <source>
        <dbReference type="EMBL" id="QCE00208.1"/>
    </source>
</evidence>
<evidence type="ECO:0000259" key="1">
    <source>
        <dbReference type="Pfam" id="PF15072"/>
    </source>
</evidence>
<dbReference type="InterPro" id="IPR058570">
    <property type="entry name" value="HROB_OB"/>
</dbReference>